<dbReference type="PANTHER" id="PTHR35357">
    <property type="entry name" value="OS02G0537100 PROTEIN"/>
    <property type="match status" value="1"/>
</dbReference>
<sequence>MSYQTRKMKPFFSLFLVFFFAFHSAAAATATTTTGRDDDLIHDTCKTCARNDPNVKYNFCTTSLQAAPASNCASLRGLGTISIRLIRYNVTDTRCYIKQLLKKKKQLDPYVKECLIDCFDLYSDAIPSVNQAMKYYNSKRYVDANIQISSVMNAATTCEDGFKEKTSVVVSSPLKKRDNDTFQLSALALSIMHMLQTGSH</sequence>
<gene>
    <name evidence="6" type="ORF">Din_041425</name>
</gene>
<dbReference type="CDD" id="cd15795">
    <property type="entry name" value="PMEI-Pla_a_1_like"/>
    <property type="match status" value="1"/>
</dbReference>
<feature type="chain" id="PRO_5023062683" evidence="4">
    <location>
        <begin position="28"/>
        <end position="200"/>
    </location>
</feature>
<dbReference type="Gene3D" id="1.20.140.40">
    <property type="entry name" value="Invertase/pectin methylesterase inhibitor family protein"/>
    <property type="match status" value="1"/>
</dbReference>
<dbReference type="NCBIfam" id="TIGR01614">
    <property type="entry name" value="PME_inhib"/>
    <property type="match status" value="1"/>
</dbReference>
<dbReference type="InterPro" id="IPR034088">
    <property type="entry name" value="Pla_a_1-like"/>
</dbReference>
<dbReference type="FunFam" id="1.20.140.40:FF:000002">
    <property type="entry name" value="Putative invertase inhibitor"/>
    <property type="match status" value="1"/>
</dbReference>
<comment type="similarity">
    <text evidence="3">Belongs to the PMEI family.</text>
</comment>
<dbReference type="InterPro" id="IPR006501">
    <property type="entry name" value="Pectinesterase_inhib_dom"/>
</dbReference>
<dbReference type="EMBL" id="GHES01041425">
    <property type="protein sequence ID" value="MPA71984.1"/>
    <property type="molecule type" value="Transcribed_RNA"/>
</dbReference>
<keyword evidence="1 4" id="KW-0732">Signal</keyword>
<dbReference type="SUPFAM" id="SSF101148">
    <property type="entry name" value="Plant invertase/pectin methylesterase inhibitor"/>
    <property type="match status" value="1"/>
</dbReference>
<evidence type="ECO:0000256" key="4">
    <source>
        <dbReference type="SAM" id="SignalP"/>
    </source>
</evidence>
<dbReference type="GO" id="GO:0004857">
    <property type="term" value="F:enzyme inhibitor activity"/>
    <property type="evidence" value="ECO:0007669"/>
    <property type="project" value="InterPro"/>
</dbReference>
<dbReference type="PANTHER" id="PTHR35357:SF17">
    <property type="entry name" value="PECTINESTERASE INHIBITOR 12"/>
    <property type="match status" value="1"/>
</dbReference>
<dbReference type="AlphaFoldDB" id="A0A5B7BU58"/>
<proteinExistence type="inferred from homology"/>
<dbReference type="GO" id="GO:0005576">
    <property type="term" value="C:extracellular region"/>
    <property type="evidence" value="ECO:0007669"/>
    <property type="project" value="UniProtKB-ARBA"/>
</dbReference>
<keyword evidence="2" id="KW-1015">Disulfide bond</keyword>
<dbReference type="SMART" id="SM00856">
    <property type="entry name" value="PMEI"/>
    <property type="match status" value="1"/>
</dbReference>
<evidence type="ECO:0000259" key="5">
    <source>
        <dbReference type="SMART" id="SM00856"/>
    </source>
</evidence>
<feature type="signal peptide" evidence="4">
    <location>
        <begin position="1"/>
        <end position="27"/>
    </location>
</feature>
<evidence type="ECO:0000313" key="6">
    <source>
        <dbReference type="EMBL" id="MPA71984.1"/>
    </source>
</evidence>
<name>A0A5B7BU58_DAVIN</name>
<reference evidence="6" key="1">
    <citation type="submission" date="2019-08" db="EMBL/GenBank/DDBJ databases">
        <title>Reference gene set and small RNA set construction with multiple tissues from Davidia involucrata Baill.</title>
        <authorList>
            <person name="Yang H."/>
            <person name="Zhou C."/>
            <person name="Li G."/>
            <person name="Wang J."/>
            <person name="Gao P."/>
            <person name="Wang M."/>
            <person name="Wang R."/>
            <person name="Zhao Y."/>
        </authorList>
    </citation>
    <scope>NUCLEOTIDE SEQUENCE</scope>
    <source>
        <tissue evidence="6">Mixed with DoveR01_LX</tissue>
    </source>
</reference>
<evidence type="ECO:0000256" key="3">
    <source>
        <dbReference type="ARBA" id="ARBA00038471"/>
    </source>
</evidence>
<evidence type="ECO:0000256" key="2">
    <source>
        <dbReference type="ARBA" id="ARBA00023157"/>
    </source>
</evidence>
<dbReference type="Pfam" id="PF04043">
    <property type="entry name" value="PMEI"/>
    <property type="match status" value="1"/>
</dbReference>
<accession>A0A5B7BU58</accession>
<feature type="domain" description="Pectinesterase inhibitor" evidence="5">
    <location>
        <begin position="36"/>
        <end position="191"/>
    </location>
</feature>
<protein>
    <submittedName>
        <fullName evidence="6">Putative invertase inhibitor</fullName>
    </submittedName>
</protein>
<dbReference type="InterPro" id="IPR035513">
    <property type="entry name" value="Invertase/methylesterase_inhib"/>
</dbReference>
<organism evidence="6">
    <name type="scientific">Davidia involucrata</name>
    <name type="common">Dove tree</name>
    <dbReference type="NCBI Taxonomy" id="16924"/>
    <lineage>
        <taxon>Eukaryota</taxon>
        <taxon>Viridiplantae</taxon>
        <taxon>Streptophyta</taxon>
        <taxon>Embryophyta</taxon>
        <taxon>Tracheophyta</taxon>
        <taxon>Spermatophyta</taxon>
        <taxon>Magnoliopsida</taxon>
        <taxon>eudicotyledons</taxon>
        <taxon>Gunneridae</taxon>
        <taxon>Pentapetalae</taxon>
        <taxon>asterids</taxon>
        <taxon>Cornales</taxon>
        <taxon>Nyssaceae</taxon>
        <taxon>Davidia</taxon>
    </lineage>
</organism>
<evidence type="ECO:0000256" key="1">
    <source>
        <dbReference type="ARBA" id="ARBA00022729"/>
    </source>
</evidence>